<keyword evidence="3" id="KW-0809">Transit peptide</keyword>
<evidence type="ECO:0000313" key="12">
    <source>
        <dbReference type="Proteomes" id="UP000786811"/>
    </source>
</evidence>
<keyword evidence="6 10" id="KW-0687">Ribonucleoprotein</keyword>
<comment type="subcellular location">
    <subcellularLocation>
        <location evidence="1">Mitochondrion</location>
    </subcellularLocation>
</comment>
<dbReference type="Gene3D" id="3.90.470.10">
    <property type="entry name" value="Ribosomal protein L22/L17"/>
    <property type="match status" value="1"/>
</dbReference>
<gene>
    <name evidence="11" type="ORF">HICCMSTLAB_LOCUS1482</name>
</gene>
<evidence type="ECO:0000256" key="3">
    <source>
        <dbReference type="ARBA" id="ARBA00022946"/>
    </source>
</evidence>
<reference evidence="11" key="1">
    <citation type="submission" date="2021-04" db="EMBL/GenBank/DDBJ databases">
        <authorList>
            <person name="Chebbi M.A.C M."/>
        </authorList>
    </citation>
    <scope>NUCLEOTIDE SEQUENCE</scope>
</reference>
<evidence type="ECO:0000313" key="11">
    <source>
        <dbReference type="EMBL" id="CAG5075328.1"/>
    </source>
</evidence>
<name>A0A8J2E2Q1_COTCN</name>
<dbReference type="FunFam" id="3.90.470.10:FF:000009">
    <property type="entry name" value="39S ribosomal protein L22, mitochondrial"/>
    <property type="match status" value="1"/>
</dbReference>
<dbReference type="GO" id="GO:0006412">
    <property type="term" value="P:translation"/>
    <property type="evidence" value="ECO:0007669"/>
    <property type="project" value="InterPro"/>
</dbReference>
<dbReference type="GO" id="GO:0003735">
    <property type="term" value="F:structural constituent of ribosome"/>
    <property type="evidence" value="ECO:0007669"/>
    <property type="project" value="InterPro"/>
</dbReference>
<evidence type="ECO:0000256" key="2">
    <source>
        <dbReference type="ARBA" id="ARBA00009451"/>
    </source>
</evidence>
<dbReference type="OrthoDB" id="416470at2759"/>
<dbReference type="AlphaFoldDB" id="A0A8J2E2Q1"/>
<proteinExistence type="inferred from homology"/>
<dbReference type="InterPro" id="IPR001063">
    <property type="entry name" value="Ribosomal_uL22"/>
</dbReference>
<dbReference type="CDD" id="cd00336">
    <property type="entry name" value="Ribosomal_L22"/>
    <property type="match status" value="1"/>
</dbReference>
<dbReference type="PANTHER" id="PTHR13501">
    <property type="entry name" value="CHLOROPLAST 50S RIBOSOMAL PROTEIN L22-RELATED"/>
    <property type="match status" value="1"/>
</dbReference>
<evidence type="ECO:0000256" key="5">
    <source>
        <dbReference type="ARBA" id="ARBA00023128"/>
    </source>
</evidence>
<dbReference type="GO" id="GO:0005762">
    <property type="term" value="C:mitochondrial large ribosomal subunit"/>
    <property type="evidence" value="ECO:0007669"/>
    <property type="project" value="TreeGrafter"/>
</dbReference>
<dbReference type="Pfam" id="PF00237">
    <property type="entry name" value="Ribosomal_L22"/>
    <property type="match status" value="1"/>
</dbReference>
<evidence type="ECO:0000256" key="1">
    <source>
        <dbReference type="ARBA" id="ARBA00004173"/>
    </source>
</evidence>
<organism evidence="11 12">
    <name type="scientific">Cotesia congregata</name>
    <name type="common">Parasitoid wasp</name>
    <name type="synonym">Apanteles congregatus</name>
    <dbReference type="NCBI Taxonomy" id="51543"/>
    <lineage>
        <taxon>Eukaryota</taxon>
        <taxon>Metazoa</taxon>
        <taxon>Ecdysozoa</taxon>
        <taxon>Arthropoda</taxon>
        <taxon>Hexapoda</taxon>
        <taxon>Insecta</taxon>
        <taxon>Pterygota</taxon>
        <taxon>Neoptera</taxon>
        <taxon>Endopterygota</taxon>
        <taxon>Hymenoptera</taxon>
        <taxon>Apocrita</taxon>
        <taxon>Ichneumonoidea</taxon>
        <taxon>Braconidae</taxon>
        <taxon>Microgastrinae</taxon>
        <taxon>Cotesia</taxon>
    </lineage>
</organism>
<sequence length="217" mass="25327">MQNLRNCLSKLLRTEFNLKLQTKLLPAAIHSSPINKLYSLEDNETDKDGPRKWLKYNEIVLPPQKPGEPRRPAYVCHVKKNIKYSPKTMWYIACLVRGMSIDEAIRQLSFLCKKGAVAAKETLIEAQQLAVEKHNVEFKSNLWVSESFVGKGVTVKGIRRHARARMGRVDYRHVHYFVKLEEGKPPKNYYLPEPQTKETLLEEWLDQMRHRKITNTL</sequence>
<keyword evidence="12" id="KW-1185">Reference proteome</keyword>
<keyword evidence="4 10" id="KW-0689">Ribosomal protein</keyword>
<protein>
    <recommendedName>
        <fullName evidence="7">Large ribosomal subunit protein uL22m</fullName>
    </recommendedName>
    <alternativeName>
        <fullName evidence="8">39S ribosomal protein L22, mitochondrial</fullName>
    </alternativeName>
</protein>
<accession>A0A8J2E2Q1</accession>
<evidence type="ECO:0000256" key="7">
    <source>
        <dbReference type="ARBA" id="ARBA00035286"/>
    </source>
</evidence>
<dbReference type="InterPro" id="IPR036394">
    <property type="entry name" value="Ribosomal_uL22_sf"/>
</dbReference>
<evidence type="ECO:0000256" key="6">
    <source>
        <dbReference type="ARBA" id="ARBA00023274"/>
    </source>
</evidence>
<dbReference type="InterPro" id="IPR047867">
    <property type="entry name" value="Ribosomal_uL22_bac/org-type"/>
</dbReference>
<evidence type="ECO:0000256" key="8">
    <source>
        <dbReference type="ARBA" id="ARBA00035506"/>
    </source>
</evidence>
<comment type="subunit">
    <text evidence="9">Component of the mitochondrial ribosome large subunit (39S) which comprises a 16S rRNA and about 50 distinct proteins.</text>
</comment>
<comment type="caution">
    <text evidence="11">The sequence shown here is derived from an EMBL/GenBank/DDBJ whole genome shotgun (WGS) entry which is preliminary data.</text>
</comment>
<dbReference type="Proteomes" id="UP000786811">
    <property type="component" value="Unassembled WGS sequence"/>
</dbReference>
<evidence type="ECO:0000256" key="4">
    <source>
        <dbReference type="ARBA" id="ARBA00022980"/>
    </source>
</evidence>
<dbReference type="SUPFAM" id="SSF54843">
    <property type="entry name" value="Ribosomal protein L22"/>
    <property type="match status" value="1"/>
</dbReference>
<comment type="similarity">
    <text evidence="2 10">Belongs to the universal ribosomal protein uL22 family.</text>
</comment>
<evidence type="ECO:0000256" key="10">
    <source>
        <dbReference type="RuleBase" id="RU004005"/>
    </source>
</evidence>
<dbReference type="PANTHER" id="PTHR13501:SF8">
    <property type="entry name" value="LARGE RIBOSOMAL SUBUNIT PROTEIN UL22M"/>
    <property type="match status" value="1"/>
</dbReference>
<dbReference type="EMBL" id="CAJNRD030001116">
    <property type="protein sequence ID" value="CAG5075328.1"/>
    <property type="molecule type" value="Genomic_DNA"/>
</dbReference>
<keyword evidence="5" id="KW-0496">Mitochondrion</keyword>
<evidence type="ECO:0000256" key="9">
    <source>
        <dbReference type="ARBA" id="ARBA00038782"/>
    </source>
</evidence>